<proteinExistence type="predicted"/>
<evidence type="ECO:0000313" key="1">
    <source>
        <dbReference type="EMBL" id="GAI42205.1"/>
    </source>
</evidence>
<name>X1PSX2_9ZZZZ</name>
<organism evidence="1">
    <name type="scientific">marine sediment metagenome</name>
    <dbReference type="NCBI Taxonomy" id="412755"/>
    <lineage>
        <taxon>unclassified sequences</taxon>
        <taxon>metagenomes</taxon>
        <taxon>ecological metagenomes</taxon>
    </lineage>
</organism>
<sequence>MTLDTIGQFTWLWGHEFFVKTTEGNWIWSDPDYPHGDNTLRKTPLTLGEHLKKHDIPYGRDKGRHTIRDYCGEKVVIQ</sequence>
<gene>
    <name evidence="1" type="ORF">S06H3_39143</name>
</gene>
<comment type="caution">
    <text evidence="1">The sequence shown here is derived from an EMBL/GenBank/DDBJ whole genome shotgun (WGS) entry which is preliminary data.</text>
</comment>
<dbReference type="AlphaFoldDB" id="X1PSX2"/>
<protein>
    <submittedName>
        <fullName evidence="1">Uncharacterized protein</fullName>
    </submittedName>
</protein>
<accession>X1PSX2</accession>
<dbReference type="EMBL" id="BARV01023911">
    <property type="protein sequence ID" value="GAI42205.1"/>
    <property type="molecule type" value="Genomic_DNA"/>
</dbReference>
<reference evidence="1" key="1">
    <citation type="journal article" date="2014" name="Front. Microbiol.">
        <title>High frequency of phylogenetically diverse reductive dehalogenase-homologous genes in deep subseafloor sedimentary metagenomes.</title>
        <authorList>
            <person name="Kawai M."/>
            <person name="Futagami T."/>
            <person name="Toyoda A."/>
            <person name="Takaki Y."/>
            <person name="Nishi S."/>
            <person name="Hori S."/>
            <person name="Arai W."/>
            <person name="Tsubouchi T."/>
            <person name="Morono Y."/>
            <person name="Uchiyama I."/>
            <person name="Ito T."/>
            <person name="Fujiyama A."/>
            <person name="Inagaki F."/>
            <person name="Takami H."/>
        </authorList>
    </citation>
    <scope>NUCLEOTIDE SEQUENCE</scope>
    <source>
        <strain evidence="1">Expedition CK06-06</strain>
    </source>
</reference>